<protein>
    <submittedName>
        <fullName evidence="6">Dna repair helicase rad25</fullName>
    </submittedName>
</protein>
<dbReference type="GO" id="GO:0043138">
    <property type="term" value="F:3'-5' DNA helicase activity"/>
    <property type="evidence" value="ECO:0007669"/>
    <property type="project" value="TreeGrafter"/>
</dbReference>
<keyword evidence="3 6" id="KW-0347">Helicase</keyword>
<feature type="non-terminal residue" evidence="6">
    <location>
        <position position="1"/>
    </location>
</feature>
<gene>
    <name evidence="6" type="ORF">NAPIS_ORF01348</name>
</gene>
<dbReference type="GO" id="GO:0005675">
    <property type="term" value="C:transcription factor TFIIH holo complex"/>
    <property type="evidence" value="ECO:0007669"/>
    <property type="project" value="TreeGrafter"/>
</dbReference>
<dbReference type="Pfam" id="PF13625">
    <property type="entry name" value="Helicase_C_3"/>
    <property type="match status" value="1"/>
</dbReference>
<evidence type="ECO:0000256" key="2">
    <source>
        <dbReference type="ARBA" id="ARBA00022801"/>
    </source>
</evidence>
<dbReference type="GO" id="GO:0016787">
    <property type="term" value="F:hydrolase activity"/>
    <property type="evidence" value="ECO:0007669"/>
    <property type="project" value="UniProtKB-KW"/>
</dbReference>
<keyword evidence="4" id="KW-0067">ATP-binding</keyword>
<dbReference type="PANTHER" id="PTHR11274:SF0">
    <property type="entry name" value="GENERAL TRANSCRIPTION AND DNA REPAIR FACTOR IIH HELICASE SUBUNIT XPB"/>
    <property type="match status" value="1"/>
</dbReference>
<proteinExistence type="predicted"/>
<name>T0L0J3_9MICR</name>
<keyword evidence="7" id="KW-1185">Reference proteome</keyword>
<evidence type="ECO:0000256" key="4">
    <source>
        <dbReference type="ARBA" id="ARBA00022840"/>
    </source>
</evidence>
<dbReference type="GO" id="GO:0000112">
    <property type="term" value="C:nucleotide-excision repair factor 3 complex"/>
    <property type="evidence" value="ECO:0007669"/>
    <property type="project" value="TreeGrafter"/>
</dbReference>
<dbReference type="EMBL" id="KE647180">
    <property type="protein sequence ID" value="EQB61077.1"/>
    <property type="molecule type" value="Genomic_DNA"/>
</dbReference>
<dbReference type="GO" id="GO:0097550">
    <property type="term" value="C:transcription preinitiation complex"/>
    <property type="evidence" value="ECO:0007669"/>
    <property type="project" value="TreeGrafter"/>
</dbReference>
<reference evidence="6 7" key="1">
    <citation type="journal article" date="2013" name="BMC Genomics">
        <title>Genome sequencing and comparative genomics of honey bee microsporidia, Nosema apis reveal novel insights into host-parasite interactions.</title>
        <authorList>
            <person name="Chen Yp."/>
            <person name="Pettis J.S."/>
            <person name="Zhao Y."/>
            <person name="Liu X."/>
            <person name="Tallon L.J."/>
            <person name="Sadzewicz L.D."/>
            <person name="Li R."/>
            <person name="Zheng H."/>
            <person name="Huang S."/>
            <person name="Zhang X."/>
            <person name="Hamilton M.C."/>
            <person name="Pernal S.F."/>
            <person name="Melathopoulos A.P."/>
            <person name="Yan X."/>
            <person name="Evans J.D."/>
        </authorList>
    </citation>
    <scope>NUCLEOTIDE SEQUENCE [LARGE SCALE GENOMIC DNA]</scope>
    <source>
        <strain evidence="6 7">BRL 01</strain>
    </source>
</reference>
<dbReference type="InterPro" id="IPR032830">
    <property type="entry name" value="XPB/Ssl2_N"/>
</dbReference>
<keyword evidence="2" id="KW-0378">Hydrolase</keyword>
<dbReference type="InterPro" id="IPR050615">
    <property type="entry name" value="ATP-dep_DNA_Helicase"/>
</dbReference>
<evidence type="ECO:0000256" key="1">
    <source>
        <dbReference type="ARBA" id="ARBA00022741"/>
    </source>
</evidence>
<dbReference type="Proteomes" id="UP000053780">
    <property type="component" value="Unassembled WGS sequence"/>
</dbReference>
<evidence type="ECO:0000256" key="3">
    <source>
        <dbReference type="ARBA" id="ARBA00022806"/>
    </source>
</evidence>
<organism evidence="6 7">
    <name type="scientific">Vairimorpha apis BRL 01</name>
    <dbReference type="NCBI Taxonomy" id="1037528"/>
    <lineage>
        <taxon>Eukaryota</taxon>
        <taxon>Fungi</taxon>
        <taxon>Fungi incertae sedis</taxon>
        <taxon>Microsporidia</taxon>
        <taxon>Nosematidae</taxon>
        <taxon>Vairimorpha</taxon>
    </lineage>
</organism>
<dbReference type="OrthoDB" id="10262986at2759"/>
<keyword evidence="1" id="KW-0547">Nucleotide-binding</keyword>
<dbReference type="HOGENOM" id="CLU_1096480_0_0_1"/>
<sequence>ITAYSLYAAVSVGLSTDDILYTLNLFSKNLMPRSVKNFIVECTLSYGKVKNVIRYGKYFVEGCENVVEKVFSDKIVRENVVVVNREVELDNREVELDNRDLGLVSGNLEFKRDLGLVNGSGNLEFVDGNNIRLLEDSNKIDKYIKNNKYTNINLNGNRNNINLDGKLIDNNIIQNNTLENNTLENSLLNNTLENQTKINSLEVLNVETVKKRCIEIDFPLIEEYEFKNDTTLQSLDIDLKPSTLIRIISRNMFK</sequence>
<dbReference type="VEuPathDB" id="MicrosporidiaDB:NAPIS_ORF01348"/>
<dbReference type="GO" id="GO:0005524">
    <property type="term" value="F:ATP binding"/>
    <property type="evidence" value="ECO:0007669"/>
    <property type="project" value="UniProtKB-KW"/>
</dbReference>
<evidence type="ECO:0000313" key="7">
    <source>
        <dbReference type="Proteomes" id="UP000053780"/>
    </source>
</evidence>
<accession>T0L0J3</accession>
<evidence type="ECO:0000259" key="5">
    <source>
        <dbReference type="Pfam" id="PF13625"/>
    </source>
</evidence>
<evidence type="ECO:0000313" key="6">
    <source>
        <dbReference type="EMBL" id="EQB61077.1"/>
    </source>
</evidence>
<dbReference type="PANTHER" id="PTHR11274">
    <property type="entry name" value="RAD25/XP-B DNA REPAIR HELICASE"/>
    <property type="match status" value="1"/>
</dbReference>
<dbReference type="GO" id="GO:0006367">
    <property type="term" value="P:transcription initiation at RNA polymerase II promoter"/>
    <property type="evidence" value="ECO:0007669"/>
    <property type="project" value="TreeGrafter"/>
</dbReference>
<dbReference type="AlphaFoldDB" id="T0L0J3"/>
<feature type="domain" description="Helicase XPB/Ssl2 N-terminal" evidence="5">
    <location>
        <begin position="1"/>
        <end position="78"/>
    </location>
</feature>